<feature type="coiled-coil region" evidence="1">
    <location>
        <begin position="1745"/>
        <end position="1944"/>
    </location>
</feature>
<feature type="coiled-coil region" evidence="1">
    <location>
        <begin position="2092"/>
        <end position="2119"/>
    </location>
</feature>
<gene>
    <name evidence="3" type="primary">Golga3-L</name>
    <name evidence="3" type="ORF">Hamer_G011723</name>
</gene>
<evidence type="ECO:0000256" key="1">
    <source>
        <dbReference type="SAM" id="Coils"/>
    </source>
</evidence>
<proteinExistence type="predicted"/>
<comment type="caution">
    <text evidence="3">The sequence shown here is derived from an EMBL/GenBank/DDBJ whole genome shotgun (WGS) entry which is preliminary data.</text>
</comment>
<feature type="coiled-coil region" evidence="1">
    <location>
        <begin position="1984"/>
        <end position="2032"/>
    </location>
</feature>
<feature type="region of interest" description="Disordered" evidence="2">
    <location>
        <begin position="1"/>
        <end position="28"/>
    </location>
</feature>
<accession>A0A8J5MZB2</accession>
<feature type="coiled-coil region" evidence="1">
    <location>
        <begin position="542"/>
        <end position="717"/>
    </location>
</feature>
<dbReference type="Gene3D" id="1.20.5.170">
    <property type="match status" value="1"/>
</dbReference>
<feature type="coiled-coil region" evidence="1">
    <location>
        <begin position="1106"/>
        <end position="1270"/>
    </location>
</feature>
<evidence type="ECO:0000313" key="4">
    <source>
        <dbReference type="Proteomes" id="UP000747542"/>
    </source>
</evidence>
<feature type="coiled-coil region" evidence="1">
    <location>
        <begin position="932"/>
        <end position="966"/>
    </location>
</feature>
<feature type="compositionally biased region" description="Basic and acidic residues" evidence="2">
    <location>
        <begin position="1"/>
        <end position="14"/>
    </location>
</feature>
<feature type="coiled-coil region" evidence="1">
    <location>
        <begin position="1480"/>
        <end position="1577"/>
    </location>
</feature>
<feature type="compositionally biased region" description="Basic residues" evidence="2">
    <location>
        <begin position="372"/>
        <end position="386"/>
    </location>
</feature>
<feature type="compositionally biased region" description="Polar residues" evidence="2">
    <location>
        <begin position="1591"/>
        <end position="1607"/>
    </location>
</feature>
<dbReference type="Proteomes" id="UP000747542">
    <property type="component" value="Unassembled WGS sequence"/>
</dbReference>
<organism evidence="3 4">
    <name type="scientific">Homarus americanus</name>
    <name type="common">American lobster</name>
    <dbReference type="NCBI Taxonomy" id="6706"/>
    <lineage>
        <taxon>Eukaryota</taxon>
        <taxon>Metazoa</taxon>
        <taxon>Ecdysozoa</taxon>
        <taxon>Arthropoda</taxon>
        <taxon>Crustacea</taxon>
        <taxon>Multicrustacea</taxon>
        <taxon>Malacostraca</taxon>
        <taxon>Eumalacostraca</taxon>
        <taxon>Eucarida</taxon>
        <taxon>Decapoda</taxon>
        <taxon>Pleocyemata</taxon>
        <taxon>Astacidea</taxon>
        <taxon>Nephropoidea</taxon>
        <taxon>Nephropidae</taxon>
        <taxon>Homarus</taxon>
    </lineage>
</organism>
<feature type="region of interest" description="Disordered" evidence="2">
    <location>
        <begin position="1589"/>
        <end position="1608"/>
    </location>
</feature>
<feature type="compositionally biased region" description="Polar residues" evidence="2">
    <location>
        <begin position="48"/>
        <end position="64"/>
    </location>
</feature>
<sequence length="2157" mass="244716">MEAGDIKADKDSGTHHSTNLSGQYSSSTDSQVFDVVVDPLTDFEKVSDLSNQPISPQQSYNLTSPPSPNDTCRGIHKECTKTDCKQCKLEASLREEKKEVTSLPSSPAHPGHTLLYNIIGNLHKYTSGKSIEPVNTCDALKALNQAASALALTETLIGPLRIPPVPQEVLNEVVSNMEKKVKVPVPVNSESYKDSTSPVIREAADTQSSSITVSPSDMKTVINSLSVVTCDVGGQSQVPGKMLGSLPSILHPRVHQQPTNSVISVTNSTGRMDNTQVFSMSSKDVRPNTLGTLRQDSLEIIPERHKIAPPTSKENGSRSRVITVPVGMSDHGPVEVYREVHQYPAGSITTVVEKRSYVGQTQPDKRLNLGTSKHRRNSHKLKKKQGSSHYASKSSLVSESSTCTSVASGNTLVSQSSSELVPITQSQASSSKTSLNDTRSDSAGPISRPVLSAAIMQMRQALESVSNVSDNHSDRSSGGIEVASNFSDTSSNLSTLSDLSGYEDEYIKIKRLVSDAVIPPEDYKKIINKVNTKTSLLKPVPSVDYEKVIRDLQAQKEDLEIQLHRLSIQVQNAVREKELYQQQLELMQTKVTETNQKQYFEVLKQRANLEGQLELLKQELENSVYEKNQLQSKVADSIKECEVSRSFAASAKEAESQMKARLTKYEETNKELEEKVKRSKEKIERITRDYEKTEREVKDYEGKNEQLEMSVLQLRDIETQLMGDIKTLRSQTAQLQNECQTRSEAQAQAESSASKASSELQTLQSSSLWYQEQLQIAQSARSNLQQELLEARASLARESTEKETLETKVQTLVQEAEDGQARAVREKASLVAHLEALQADMAEREAVLSQLERDRGSDTKLMEDRRQRLEQDRHQIHKLRLDLSDTERQLDFVRDDLKHKCNLIAKYESELKDLRTTSAVNHEVLRERDTRIENLEQTLREMMMSVKDYQEERSAKDLLVNTLKEEKIKLEISFTAASNEKKEVDDAILKVREDMTKLSSNFYRMKHDLAAKDRQIEVFMREAKDNNQMKQALEMKVEALEKNSREDEEKRGLVQQVDRLQFTLKEVTEGRDKLDGQLTDLKKISKTLEIEKKGLSEAVHLREEQIQNMQGSLESYREALLKKDEELYVVHEQNSTMEKTYMELRRNWEALKEENLALRHDAEAYAEHENIQKREKSDLKESIQKERKLKQSLEKKIDSFFKTHEEEKSNILKEKENGGKKIKELSKELQAVKEEKMKTHEKQVQLETRCNELNKELQGTIEEKVRLESSVKDIVMELDSCKTNLQNKFVVIKTLEVKGEALSKENYEMKDKLISLQNESEKQVTELQTSLQVRSDEIAKFHKLHSDTKATVAKLIQEKSILSSQMNTLQAENTHLKKTGITHENLVKESKSPAEHNIANTKKLHKNFESLHREVTSLQFKLSDSEVKLKETIKQKENLQSIVKNTKKENFLMKAKLKELDVLKKRCKEFESPGKDSKELESMKTKFKELETKLVAKRNELSSLNLTLNEKTSLIQTLKQREQELCVQAEVLQTNKREMEQKLLGLEEIHQRMHEDVSNYQQQLKIAESERDEWMAKYESLRDFIPERDTSTQPAVQLGPTSTQSFSSDHESILVSSTNDNAESLVGNSVNSLGFFRESSQTSVSDGIQFDKTMADLQAQVSLTSEALQSKEQQIHDLQHQLRSLKQEGSNIDTNLQASLLCSDEVEPESVHRKQINKHLERKQQLEVSSSTCSNCNTQKESQPTRKELTEIQSLLNKIKGLESEINGKEVELEEAQTKVTLATTEFSEKRRRYESNVRLLTRKLKEHMKGRKAAEKEMQAQAEDHQRLMNEEQQRYAVLRCRCMELEGQRETLGGQVGGLESEVEEFDAADTNLTAVRQDLKAKEEEILREQQTMNQLQTVNTELRCCVTENTTKCEQLSSEIKQLREERRAVTEENQSTRVHLQDSLAKITALENHIKVVEGEVKAGKEEVSHMKDQLLTKNTSHQVKVTQLEQSVARARQEVVALTSQLNQVQQERVSYQSQATELRTALHSTLRQLKTHKEEEEVRATEDSAIKSEFGAIPSPTPLDLTALTQLMERSARPLRPTLPLTNLESCLSSLKAEVNMLQTQLQNKTEKMAEGLNAEVVAVSETKSSTPNAAESCTKDTGSQEIEIV</sequence>
<reference evidence="3" key="1">
    <citation type="journal article" date="2021" name="Sci. Adv.">
        <title>The American lobster genome reveals insights on longevity, neural, and immune adaptations.</title>
        <authorList>
            <person name="Polinski J.M."/>
            <person name="Zimin A.V."/>
            <person name="Clark K.F."/>
            <person name="Kohn A.B."/>
            <person name="Sadowski N."/>
            <person name="Timp W."/>
            <person name="Ptitsyn A."/>
            <person name="Khanna P."/>
            <person name="Romanova D.Y."/>
            <person name="Williams P."/>
            <person name="Greenwood S.J."/>
            <person name="Moroz L.L."/>
            <person name="Walt D.R."/>
            <person name="Bodnar A.G."/>
        </authorList>
    </citation>
    <scope>NUCLEOTIDE SEQUENCE</scope>
    <source>
        <strain evidence="3">GMGI-L3</strain>
    </source>
</reference>
<feature type="compositionally biased region" description="Polar residues" evidence="2">
    <location>
        <begin position="15"/>
        <end position="28"/>
    </location>
</feature>
<protein>
    <submittedName>
        <fullName evidence="3">Golgin subfamily A member 3-like</fullName>
    </submittedName>
</protein>
<evidence type="ECO:0000313" key="3">
    <source>
        <dbReference type="EMBL" id="KAG7169024.1"/>
    </source>
</evidence>
<feature type="region of interest" description="Disordered" evidence="2">
    <location>
        <begin position="414"/>
        <end position="446"/>
    </location>
</feature>
<name>A0A8J5MZB2_HOMAM</name>
<feature type="coiled-coil region" evidence="1">
    <location>
        <begin position="1023"/>
        <end position="1050"/>
    </location>
</feature>
<feature type="coiled-coil region" evidence="1">
    <location>
        <begin position="1654"/>
        <end position="1688"/>
    </location>
</feature>
<dbReference type="PANTHER" id="PTHR43941">
    <property type="entry name" value="STRUCTURAL MAINTENANCE OF CHROMOSOMES PROTEIN 2"/>
    <property type="match status" value="1"/>
</dbReference>
<keyword evidence="4" id="KW-1185">Reference proteome</keyword>
<keyword evidence="1" id="KW-0175">Coiled coil</keyword>
<feature type="coiled-coil region" evidence="1">
    <location>
        <begin position="774"/>
        <end position="896"/>
    </location>
</feature>
<feature type="region of interest" description="Disordered" evidence="2">
    <location>
        <begin position="356"/>
        <end position="399"/>
    </location>
</feature>
<dbReference type="PANTHER" id="PTHR43941:SF1">
    <property type="entry name" value="STRUCTURAL MAINTENANCE OF CHROMOSOMES PROTEIN 2"/>
    <property type="match status" value="1"/>
</dbReference>
<feature type="region of interest" description="Disordered" evidence="2">
    <location>
        <begin position="2135"/>
        <end position="2157"/>
    </location>
</feature>
<evidence type="ECO:0000256" key="2">
    <source>
        <dbReference type="SAM" id="MobiDB-lite"/>
    </source>
</evidence>
<feature type="compositionally biased region" description="Polar residues" evidence="2">
    <location>
        <begin position="414"/>
        <end position="437"/>
    </location>
</feature>
<feature type="region of interest" description="Disordered" evidence="2">
    <location>
        <begin position="48"/>
        <end position="69"/>
    </location>
</feature>
<dbReference type="EMBL" id="JAHLQT010018664">
    <property type="protein sequence ID" value="KAG7169024.1"/>
    <property type="molecule type" value="Genomic_DNA"/>
</dbReference>